<dbReference type="InterPro" id="IPR007130">
    <property type="entry name" value="DAGAT"/>
</dbReference>
<dbReference type="CDD" id="cd07987">
    <property type="entry name" value="LPLAT_MGAT-like"/>
    <property type="match status" value="1"/>
</dbReference>
<dbReference type="InterPro" id="IPR022742">
    <property type="entry name" value="Hydrolase_4"/>
</dbReference>
<dbReference type="GO" id="GO:0016020">
    <property type="term" value="C:membrane"/>
    <property type="evidence" value="ECO:0007669"/>
    <property type="project" value="TreeGrafter"/>
</dbReference>
<gene>
    <name evidence="5" type="ORF">EZV62_007105</name>
</gene>
<evidence type="ECO:0000256" key="2">
    <source>
        <dbReference type="ARBA" id="ARBA00022679"/>
    </source>
</evidence>
<dbReference type="OrthoDB" id="44277at2759"/>
<dbReference type="InterPro" id="IPR029058">
    <property type="entry name" value="AB_hydrolase_fold"/>
</dbReference>
<organism evidence="5 6">
    <name type="scientific">Acer yangbiense</name>
    <dbReference type="NCBI Taxonomy" id="1000413"/>
    <lineage>
        <taxon>Eukaryota</taxon>
        <taxon>Viridiplantae</taxon>
        <taxon>Streptophyta</taxon>
        <taxon>Embryophyta</taxon>
        <taxon>Tracheophyta</taxon>
        <taxon>Spermatophyta</taxon>
        <taxon>Magnoliopsida</taxon>
        <taxon>eudicotyledons</taxon>
        <taxon>Gunneridae</taxon>
        <taxon>Pentapetalae</taxon>
        <taxon>rosids</taxon>
        <taxon>malvids</taxon>
        <taxon>Sapindales</taxon>
        <taxon>Sapindaceae</taxon>
        <taxon>Hippocastanoideae</taxon>
        <taxon>Acereae</taxon>
        <taxon>Acer</taxon>
    </lineage>
</organism>
<dbReference type="Pfam" id="PF03982">
    <property type="entry name" value="DAGAT"/>
    <property type="match status" value="1"/>
</dbReference>
<comment type="similarity">
    <text evidence="1">Belongs to the diacylglycerol acyltransferase family.</text>
</comment>
<comment type="caution">
    <text evidence="5">The sequence shown here is derived from an EMBL/GenBank/DDBJ whole genome shotgun (WGS) entry which is preliminary data.</text>
</comment>
<keyword evidence="6" id="KW-1185">Reference proteome</keyword>
<dbReference type="GO" id="GO:0019432">
    <property type="term" value="P:triglyceride biosynthetic process"/>
    <property type="evidence" value="ECO:0007669"/>
    <property type="project" value="UniProtKB-ARBA"/>
</dbReference>
<protein>
    <recommendedName>
        <fullName evidence="4">Serine aminopeptidase S33 domain-containing protein</fullName>
    </recommendedName>
</protein>
<feature type="domain" description="Serine aminopeptidase S33" evidence="4">
    <location>
        <begin position="202"/>
        <end position="398"/>
    </location>
</feature>
<reference evidence="6" key="1">
    <citation type="journal article" date="2019" name="Gigascience">
        <title>De novo genome assembly of the endangered Acer yangbiense, a plant species with extremely small populations endemic to Yunnan Province, China.</title>
        <authorList>
            <person name="Yang J."/>
            <person name="Wariss H.M."/>
            <person name="Tao L."/>
            <person name="Zhang R."/>
            <person name="Yun Q."/>
            <person name="Hollingsworth P."/>
            <person name="Dao Z."/>
            <person name="Luo G."/>
            <person name="Guo H."/>
            <person name="Ma Y."/>
            <person name="Sun W."/>
        </authorList>
    </citation>
    <scope>NUCLEOTIDE SEQUENCE [LARGE SCALE GENOMIC DNA]</scope>
    <source>
        <strain evidence="6">cv. Malutang</strain>
    </source>
</reference>
<evidence type="ECO:0000313" key="5">
    <source>
        <dbReference type="EMBL" id="TXG65830.1"/>
    </source>
</evidence>
<evidence type="ECO:0000256" key="1">
    <source>
        <dbReference type="ARBA" id="ARBA00005420"/>
    </source>
</evidence>
<keyword evidence="2" id="KW-0808">Transferase</keyword>
<keyword evidence="3" id="KW-0012">Acyltransferase</keyword>
<proteinExistence type="inferred from homology"/>
<evidence type="ECO:0000259" key="4">
    <source>
        <dbReference type="Pfam" id="PF12146"/>
    </source>
</evidence>
<dbReference type="Pfam" id="PF12146">
    <property type="entry name" value="Hydrolase_4"/>
    <property type="match status" value="1"/>
</dbReference>
<dbReference type="SUPFAM" id="SSF53474">
    <property type="entry name" value="alpha/beta-Hydrolases"/>
    <property type="match status" value="1"/>
</dbReference>
<dbReference type="AlphaFoldDB" id="A0A5C7I915"/>
<evidence type="ECO:0000256" key="3">
    <source>
        <dbReference type="ARBA" id="ARBA00023315"/>
    </source>
</evidence>
<dbReference type="PANTHER" id="PTHR22753:SF14">
    <property type="entry name" value="MONOACYLGLYCEROL_DIACYLGLYCEROL O-ACYLTRANSFERASE"/>
    <property type="match status" value="1"/>
</dbReference>
<dbReference type="Proteomes" id="UP000323000">
    <property type="component" value="Chromosome 3"/>
</dbReference>
<dbReference type="Gene3D" id="3.40.50.1820">
    <property type="entry name" value="alpha/beta hydrolase"/>
    <property type="match status" value="1"/>
</dbReference>
<dbReference type="GO" id="GO:0004144">
    <property type="term" value="F:diacylglycerol O-acyltransferase activity"/>
    <property type="evidence" value="ECO:0007669"/>
    <property type="project" value="UniProtKB-ARBA"/>
</dbReference>
<name>A0A5C7I915_9ROSI</name>
<dbReference type="EMBL" id="VAHF01000003">
    <property type="protein sequence ID" value="TXG65830.1"/>
    <property type="molecule type" value="Genomic_DNA"/>
</dbReference>
<sequence>MASLAGFRVSPSLLINSEYKSCFRVRALSSGGVGDSTVLSADSVAVNGASVIREKGKNGSLIDLGNGKLKHSVVVERKLVKDVVSKDLEVLWEDGYGTQSVKDYLDAAKEIIKPDGGPPRWFCPVECGSPLKNSPTLLFLPGLDGLGLGLILHHKPLGKFVSLIPLKAIISDIETFCRAFEVRCLHIPVHDRTPFEGLVKFVEQTVRLEHASSPNKPIYLVGDSFGGCLALAVAARNPSIDLVLILVNPATSFGRSQLQPLFPILEALPDELHVTVPYLLSFVMGDPMKMAMVNIDSKLPSIKRLEQMSGNLTAMLPRLSGMADIIPKDTLLWKLKLLKSASAYANSRLHAVKAEVLMLASGKDNMLPSGDEAKRLKSTLQNCNVRYFKDNGHTLLLEDGISLLTIIKGTSKYRRSRKLDPVSDFLPPSMTEFKYAFDQVVGLLQFATSSVMLSTLEDGKIVKGLAGVPNEGPVLIVGYHMLMGLELYSLIEEFLREKNVMVRGIAHPTLFSGKREGSSTEFFINDWIKVMGGVPVSAKNLYKLFSTKSHVLLYPGGAREALHYKGEEYKCIWPDQQEFVRMAARFGATIVPFGAVGEDDIADLVLDYEDLMKIPVLNDFIKENNHDINLRDEISGEVANQQLFIPGLLPKVPGRFYYLFGKPIRTKGKQDFLKDKENANQVYLHVKSEVESCMAYLLKKREEDPYRNIVDRIVYRATYGGEVPTFKL</sequence>
<evidence type="ECO:0000313" key="6">
    <source>
        <dbReference type="Proteomes" id="UP000323000"/>
    </source>
</evidence>
<accession>A0A5C7I915</accession>
<dbReference type="PANTHER" id="PTHR22753">
    <property type="entry name" value="TRANSMEMBRANE PROTEIN 68"/>
    <property type="match status" value="1"/>
</dbReference>